<feature type="domain" description="Rhodopsin" evidence="2">
    <location>
        <begin position="38"/>
        <end position="270"/>
    </location>
</feature>
<proteinExistence type="predicted"/>
<name>A0A8E2ERN4_9PEZI</name>
<dbReference type="OrthoDB" id="3918601at2759"/>
<dbReference type="EMBL" id="KV750702">
    <property type="protein sequence ID" value="OCL03637.1"/>
    <property type="molecule type" value="Genomic_DNA"/>
</dbReference>
<feature type="transmembrane region" description="Helical" evidence="1">
    <location>
        <begin position="102"/>
        <end position="120"/>
    </location>
</feature>
<keyword evidence="1" id="KW-0472">Membrane</keyword>
<dbReference type="PANTHER" id="PTHR39614">
    <property type="entry name" value="INTEGRAL MEMBRANE PROTEIN"/>
    <property type="match status" value="1"/>
</dbReference>
<protein>
    <recommendedName>
        <fullName evidence="2">Rhodopsin domain-containing protein</fullName>
    </recommendedName>
</protein>
<evidence type="ECO:0000313" key="4">
    <source>
        <dbReference type="Proteomes" id="UP000250140"/>
    </source>
</evidence>
<dbReference type="Pfam" id="PF20684">
    <property type="entry name" value="Fung_rhodopsin"/>
    <property type="match status" value="1"/>
</dbReference>
<gene>
    <name evidence="3" type="ORF">AOQ84DRAFT_325604</name>
</gene>
<feature type="transmembrane region" description="Helical" evidence="1">
    <location>
        <begin position="172"/>
        <end position="196"/>
    </location>
</feature>
<keyword evidence="4" id="KW-1185">Reference proteome</keyword>
<dbReference type="Proteomes" id="UP000250140">
    <property type="component" value="Unassembled WGS sequence"/>
</dbReference>
<dbReference type="PANTHER" id="PTHR39614:SF2">
    <property type="entry name" value="INTEGRAL MEMBRANE PROTEIN"/>
    <property type="match status" value="1"/>
</dbReference>
<evidence type="ECO:0000256" key="1">
    <source>
        <dbReference type="SAM" id="Phobius"/>
    </source>
</evidence>
<sequence>MSTQILPPPYQITPDDKRGLVVVVTAVTLAFVWTCLLIRLYLRLKVREWKLDDYLLGAATIFDSIQSGVVFSQVDNGFGETDSVLNADDLREIGKGDLAQQILYIITLLLSKSAIIFLYLRLSPARRHKLANWGTLVVSAIWAILSIVLVSAPCNSIQFWTSGPGQCKDLFTRWQAITAIDIMTETAIFLISIYLVEGLNMALRSKAMVVGAFSSRLPVIAASAIRLYYLRQTLASPNPSLSAAYPAVATQWHLGYAIMSSTISSLGPFLRPFSRSYSTSYRHTSSAPSTRNDTHVSASAKSARSFQLSSLQSAAGRPMTIAAAAAATVTELCDPLALRPDRFVQRSQCRHERGEGGAETDQVSLSSSDSKRLIITKKTMWSVEHDRVSVVEGRSNASATTVQLE</sequence>
<dbReference type="InterPro" id="IPR049326">
    <property type="entry name" value="Rhodopsin_dom_fungi"/>
</dbReference>
<feature type="transmembrane region" description="Helical" evidence="1">
    <location>
        <begin position="132"/>
        <end position="152"/>
    </location>
</feature>
<evidence type="ECO:0000313" key="3">
    <source>
        <dbReference type="EMBL" id="OCL03637.1"/>
    </source>
</evidence>
<feature type="transmembrane region" description="Helical" evidence="1">
    <location>
        <begin position="20"/>
        <end position="42"/>
    </location>
</feature>
<dbReference type="AlphaFoldDB" id="A0A8E2ERN4"/>
<keyword evidence="1" id="KW-1133">Transmembrane helix</keyword>
<keyword evidence="1" id="KW-0812">Transmembrane</keyword>
<accession>A0A8E2ERN4</accession>
<reference evidence="3 4" key="1">
    <citation type="journal article" date="2016" name="Nat. Commun.">
        <title>Ectomycorrhizal ecology is imprinted in the genome of the dominant symbiotic fungus Cenococcum geophilum.</title>
        <authorList>
            <consortium name="DOE Joint Genome Institute"/>
            <person name="Peter M."/>
            <person name="Kohler A."/>
            <person name="Ohm R.A."/>
            <person name="Kuo A."/>
            <person name="Krutzmann J."/>
            <person name="Morin E."/>
            <person name="Arend M."/>
            <person name="Barry K.W."/>
            <person name="Binder M."/>
            <person name="Choi C."/>
            <person name="Clum A."/>
            <person name="Copeland A."/>
            <person name="Grisel N."/>
            <person name="Haridas S."/>
            <person name="Kipfer T."/>
            <person name="LaButti K."/>
            <person name="Lindquist E."/>
            <person name="Lipzen A."/>
            <person name="Maire R."/>
            <person name="Meier B."/>
            <person name="Mihaltcheva S."/>
            <person name="Molinier V."/>
            <person name="Murat C."/>
            <person name="Poggeler S."/>
            <person name="Quandt C.A."/>
            <person name="Sperisen C."/>
            <person name="Tritt A."/>
            <person name="Tisserant E."/>
            <person name="Crous P.W."/>
            <person name="Henrissat B."/>
            <person name="Nehls U."/>
            <person name="Egli S."/>
            <person name="Spatafora J.W."/>
            <person name="Grigoriev I.V."/>
            <person name="Martin F.M."/>
        </authorList>
    </citation>
    <scope>NUCLEOTIDE SEQUENCE [LARGE SCALE GENOMIC DNA]</scope>
    <source>
        <strain evidence="3 4">CBS 207.34</strain>
    </source>
</reference>
<organism evidence="3 4">
    <name type="scientific">Glonium stellatum</name>
    <dbReference type="NCBI Taxonomy" id="574774"/>
    <lineage>
        <taxon>Eukaryota</taxon>
        <taxon>Fungi</taxon>
        <taxon>Dikarya</taxon>
        <taxon>Ascomycota</taxon>
        <taxon>Pezizomycotina</taxon>
        <taxon>Dothideomycetes</taxon>
        <taxon>Pleosporomycetidae</taxon>
        <taxon>Gloniales</taxon>
        <taxon>Gloniaceae</taxon>
        <taxon>Glonium</taxon>
    </lineage>
</organism>
<feature type="transmembrane region" description="Helical" evidence="1">
    <location>
        <begin position="208"/>
        <end position="229"/>
    </location>
</feature>
<evidence type="ECO:0000259" key="2">
    <source>
        <dbReference type="Pfam" id="PF20684"/>
    </source>
</evidence>